<evidence type="ECO:0000313" key="7">
    <source>
        <dbReference type="Proteomes" id="UP001500630"/>
    </source>
</evidence>
<feature type="repeat" description="WD" evidence="3">
    <location>
        <begin position="1128"/>
        <end position="1160"/>
    </location>
</feature>
<evidence type="ECO:0000259" key="5">
    <source>
        <dbReference type="SMART" id="SM00530"/>
    </source>
</evidence>
<dbReference type="InterPro" id="IPR001387">
    <property type="entry name" value="Cro/C1-type_HTH"/>
</dbReference>
<feature type="repeat" description="WD" evidence="3">
    <location>
        <begin position="1044"/>
        <end position="1076"/>
    </location>
</feature>
<feature type="repeat" description="WD" evidence="3">
    <location>
        <begin position="626"/>
        <end position="657"/>
    </location>
</feature>
<feature type="repeat" description="WD" evidence="3">
    <location>
        <begin position="754"/>
        <end position="787"/>
    </location>
</feature>
<evidence type="ECO:0000256" key="3">
    <source>
        <dbReference type="PROSITE-ProRule" id="PRU00221"/>
    </source>
</evidence>
<feature type="domain" description="HTH cro/C1-type" evidence="5">
    <location>
        <begin position="30"/>
        <end position="86"/>
    </location>
</feature>
<feature type="compositionally biased region" description="Basic and acidic residues" evidence="4">
    <location>
        <begin position="1"/>
        <end position="19"/>
    </location>
</feature>
<evidence type="ECO:0000256" key="2">
    <source>
        <dbReference type="ARBA" id="ARBA00022737"/>
    </source>
</evidence>
<dbReference type="InterPro" id="IPR020472">
    <property type="entry name" value="WD40_PAC1"/>
</dbReference>
<dbReference type="Pfam" id="PF00400">
    <property type="entry name" value="WD40"/>
    <property type="match status" value="13"/>
</dbReference>
<sequence>MLDKQTGDDMGRPERRLDSEAGPVQRFAHELRALRDSAGRPSYRELARRAHYSVTALSDAAGGERLPSKAVTLAYVQACGGDVAAWETRWHQVTAELGEAAGSDDGGRSPYLGLTTFEPHDAALFFGRAEIVGELCERLADSPFVAVFGASGSGKSSILRAGLLPAVWNGVVAGGGTWRTILLTPGRHPVEELAVQLGNAVGLSAGSVQADLARQPATVNLVARQILAARSAECVLIMVDQFEEVFTLCPDERERAAFIGCLVEAAAGQDASVRVVLGVRADFFARCAQYPALVAALRDRQVLIGPMEAAGLRAVIREPAASAGVKVEAALVEAIIADAEGEPGALPLVSHALYETWKRRTGDTMTLAAYRRAGGVRGAIAQSAERVYEALDADARTWVRNIFLRLTALGQGTEDTRRRVARNELTGENVLAELVASRLVITNEDTVEVAHEALIRSWPRLRAWLAEDREHLLTHRRLTDNAIEWERHGRDDGVLYRGARLAAWEGLDTGALNQLELDFLEAGRRRAAAKRLTARRRTRLAVAALVTAVVTLTVLTIVALDQAGRAAAEQRLAFTRQLVADARAQLYLDPELALLLAGRAYAIRAGEETEAVLRQATLESRVRFVVAGHDGMISGVSYSPDGRHVATSGRDGAIQVWRREPDGALHDPAVLKGHVSDVWSPVFSPDGKLLAAAGIDGAVTLWDWASGRKPLTFTGHEGKVWSVAFSPRGDRVASAGDDGTIRFWNVGGTPGPVLRGHDERTLGVAFSPDGRRLASSSGDRTIRIWDLAGSRPPVVLRGHQDSVEAVAFSPDGRNLATASTDGTVRVWNPRAPGESLVLGSHDGTAEGIGYSHDGRRILSTGNDGIVRIWDATRRSRPLLLRGHRGTVTAAAFSRDGRELASASEDGTARIWDATEVGGPTILRGHEGAAWSAVTGRDGRVASVGADGTVRIWDAPRPLVLRAHEGDSVGVAFSPDGRRIASTGRLDHLVKVQDLTAKGEPVVFRGHTEPVWTASFSPDGRRVATASNDGTVRIWSMTGEPAVVLRGNQGSVRGAAFSPDGARVAGAGADGTVRVWNASGAGDPVILPGHRGMVWTVAFSPDGKLLASGGNDGSVRIWPLDGGGDAVVLNGHQGIVWNVAFSPDGKLLATTGNDATTRVWKTTGTSEPLVVQGFGASVETAAFASADRLVSTHDDGTVRVWSCQVCGPMREVLRTAAKRVTRDLTDQERVKYLHETTG</sequence>
<comment type="caution">
    <text evidence="6">The sequence shown here is derived from an EMBL/GenBank/DDBJ whole genome shotgun (WGS) entry which is preliminary data.</text>
</comment>
<dbReference type="PROSITE" id="PS50082">
    <property type="entry name" value="WD_REPEATS_2"/>
    <property type="match status" value="12"/>
</dbReference>
<dbReference type="InterPro" id="IPR001680">
    <property type="entry name" value="WD40_rpt"/>
</dbReference>
<dbReference type="InterPro" id="IPR027417">
    <property type="entry name" value="P-loop_NTPase"/>
</dbReference>
<proteinExistence type="predicted"/>
<name>A0ABP6Z4D9_9ACTN</name>
<feature type="repeat" description="WD" evidence="3">
    <location>
        <begin position="713"/>
        <end position="746"/>
    </location>
</feature>
<keyword evidence="2" id="KW-0677">Repeat</keyword>
<dbReference type="SUPFAM" id="SSF52540">
    <property type="entry name" value="P-loop containing nucleoside triphosphate hydrolases"/>
    <property type="match status" value="1"/>
</dbReference>
<evidence type="ECO:0000256" key="4">
    <source>
        <dbReference type="SAM" id="MobiDB-lite"/>
    </source>
</evidence>
<dbReference type="RefSeq" id="WP_345572808.1">
    <property type="nucleotide sequence ID" value="NZ_BAABDQ010000033.1"/>
</dbReference>
<evidence type="ECO:0000256" key="1">
    <source>
        <dbReference type="ARBA" id="ARBA00022574"/>
    </source>
</evidence>
<reference evidence="7" key="1">
    <citation type="journal article" date="2019" name="Int. J. Syst. Evol. Microbiol.">
        <title>The Global Catalogue of Microorganisms (GCM) 10K type strain sequencing project: providing services to taxonomists for standard genome sequencing and annotation.</title>
        <authorList>
            <consortium name="The Broad Institute Genomics Platform"/>
            <consortium name="The Broad Institute Genome Sequencing Center for Infectious Disease"/>
            <person name="Wu L."/>
            <person name="Ma J."/>
        </authorList>
    </citation>
    <scope>NUCLEOTIDE SEQUENCE [LARGE SCALE GENOMIC DNA]</scope>
    <source>
        <strain evidence="7">JCM 17326</strain>
    </source>
</reference>
<dbReference type="SMART" id="SM00530">
    <property type="entry name" value="HTH_XRE"/>
    <property type="match status" value="1"/>
</dbReference>
<dbReference type="InterPro" id="IPR050349">
    <property type="entry name" value="WD_LIS1/nudF_dynein_reg"/>
</dbReference>
<dbReference type="PRINTS" id="PR00320">
    <property type="entry name" value="GPROTEINBRPT"/>
</dbReference>
<feature type="repeat" description="WD" evidence="3">
    <location>
        <begin position="880"/>
        <end position="912"/>
    </location>
</feature>
<feature type="repeat" description="WD" evidence="3">
    <location>
        <begin position="671"/>
        <end position="712"/>
    </location>
</feature>
<dbReference type="EMBL" id="BAABDQ010000033">
    <property type="protein sequence ID" value="GAA3598353.1"/>
    <property type="molecule type" value="Genomic_DNA"/>
</dbReference>
<dbReference type="Proteomes" id="UP001500630">
    <property type="component" value="Unassembled WGS sequence"/>
</dbReference>
<feature type="repeat" description="WD" evidence="3">
    <location>
        <begin position="838"/>
        <end position="870"/>
    </location>
</feature>
<dbReference type="PANTHER" id="PTHR44129">
    <property type="entry name" value="WD REPEAT-CONTAINING PROTEIN POP1"/>
    <property type="match status" value="1"/>
</dbReference>
<feature type="repeat" description="WD" evidence="3">
    <location>
        <begin position="1086"/>
        <end position="1127"/>
    </location>
</feature>
<protein>
    <recommendedName>
        <fullName evidence="5">HTH cro/C1-type domain-containing protein</fullName>
    </recommendedName>
</protein>
<dbReference type="Gene3D" id="2.130.10.10">
    <property type="entry name" value="YVTN repeat-like/Quinoprotein amine dehydrogenase"/>
    <property type="match status" value="5"/>
</dbReference>
<dbReference type="PROSITE" id="PS00678">
    <property type="entry name" value="WD_REPEATS_1"/>
    <property type="match status" value="2"/>
</dbReference>
<accession>A0ABP6Z4D9</accession>
<keyword evidence="1 3" id="KW-0853">WD repeat</keyword>
<dbReference type="PROSITE" id="PS50294">
    <property type="entry name" value="WD_REPEATS_REGION"/>
    <property type="match status" value="11"/>
</dbReference>
<dbReference type="InterPro" id="IPR036322">
    <property type="entry name" value="WD40_repeat_dom_sf"/>
</dbReference>
<evidence type="ECO:0000313" key="6">
    <source>
        <dbReference type="EMBL" id="GAA3598353.1"/>
    </source>
</evidence>
<feature type="region of interest" description="Disordered" evidence="4">
    <location>
        <begin position="1"/>
        <end position="24"/>
    </location>
</feature>
<gene>
    <name evidence="6" type="ORF">GCM10022419_097220</name>
</gene>
<feature type="repeat" description="WD" evidence="3">
    <location>
        <begin position="796"/>
        <end position="828"/>
    </location>
</feature>
<dbReference type="CDD" id="cd00093">
    <property type="entry name" value="HTH_XRE"/>
    <property type="match status" value="1"/>
</dbReference>
<feature type="repeat" description="WD" evidence="3">
    <location>
        <begin position="922"/>
        <end position="953"/>
    </location>
</feature>
<dbReference type="Pfam" id="PF20703">
    <property type="entry name" value="nSTAND1"/>
    <property type="match status" value="1"/>
</dbReference>
<dbReference type="InterPro" id="IPR015943">
    <property type="entry name" value="WD40/YVTN_repeat-like_dom_sf"/>
</dbReference>
<dbReference type="SMART" id="SM00320">
    <property type="entry name" value="WD40"/>
    <property type="match status" value="14"/>
</dbReference>
<feature type="repeat" description="WD" evidence="3">
    <location>
        <begin position="1003"/>
        <end position="1036"/>
    </location>
</feature>
<dbReference type="CDD" id="cd00200">
    <property type="entry name" value="WD40"/>
    <property type="match status" value="2"/>
</dbReference>
<dbReference type="InterPro" id="IPR049052">
    <property type="entry name" value="nSTAND1"/>
</dbReference>
<keyword evidence="7" id="KW-1185">Reference proteome</keyword>
<dbReference type="SUPFAM" id="SSF50978">
    <property type="entry name" value="WD40 repeat-like"/>
    <property type="match status" value="2"/>
</dbReference>
<dbReference type="InterPro" id="IPR019775">
    <property type="entry name" value="WD40_repeat_CS"/>
</dbReference>
<organism evidence="6 7">
    <name type="scientific">Nonomuraea rosea</name>
    <dbReference type="NCBI Taxonomy" id="638574"/>
    <lineage>
        <taxon>Bacteria</taxon>
        <taxon>Bacillati</taxon>
        <taxon>Actinomycetota</taxon>
        <taxon>Actinomycetes</taxon>
        <taxon>Streptosporangiales</taxon>
        <taxon>Streptosporangiaceae</taxon>
        <taxon>Nonomuraea</taxon>
    </lineage>
</organism>